<accession>A0A928YSN3</accession>
<dbReference type="Proteomes" id="UP000652567">
    <property type="component" value="Unassembled WGS sequence"/>
</dbReference>
<dbReference type="EMBL" id="PRDL01000001">
    <property type="protein sequence ID" value="MBE8716304.1"/>
    <property type="molecule type" value="Genomic_DNA"/>
</dbReference>
<dbReference type="InterPro" id="IPR002525">
    <property type="entry name" value="Transp_IS110-like_N"/>
</dbReference>
<dbReference type="GO" id="GO:0003677">
    <property type="term" value="F:DNA binding"/>
    <property type="evidence" value="ECO:0007669"/>
    <property type="project" value="InterPro"/>
</dbReference>
<evidence type="ECO:0000313" key="3">
    <source>
        <dbReference type="EMBL" id="MBE8715932.1"/>
    </source>
</evidence>
<evidence type="ECO:0000313" key="5">
    <source>
        <dbReference type="EMBL" id="MBE8716548.1"/>
    </source>
</evidence>
<feature type="domain" description="Transposase IS116/IS110/IS902 C-terminal" evidence="2">
    <location>
        <begin position="214"/>
        <end position="294"/>
    </location>
</feature>
<organism evidence="3 6">
    <name type="scientific">Cellvibrio polysaccharolyticus</name>
    <dbReference type="NCBI Taxonomy" id="2082724"/>
    <lineage>
        <taxon>Bacteria</taxon>
        <taxon>Pseudomonadati</taxon>
        <taxon>Pseudomonadota</taxon>
        <taxon>Gammaproteobacteria</taxon>
        <taxon>Cellvibrionales</taxon>
        <taxon>Cellvibrionaceae</taxon>
        <taxon>Cellvibrio</taxon>
    </lineage>
</organism>
<keyword evidence="6" id="KW-1185">Reference proteome</keyword>
<dbReference type="GO" id="GO:0006313">
    <property type="term" value="P:DNA transposition"/>
    <property type="evidence" value="ECO:0007669"/>
    <property type="project" value="InterPro"/>
</dbReference>
<dbReference type="Pfam" id="PF01548">
    <property type="entry name" value="DEDD_Tnp_IS110"/>
    <property type="match status" value="1"/>
</dbReference>
<dbReference type="PANTHER" id="PTHR33055">
    <property type="entry name" value="TRANSPOSASE FOR INSERTION SEQUENCE ELEMENT IS1111A"/>
    <property type="match status" value="1"/>
</dbReference>
<dbReference type="RefSeq" id="WP_193906647.1">
    <property type="nucleotide sequence ID" value="NZ_PRDL01000001.1"/>
</dbReference>
<dbReference type="PANTHER" id="PTHR33055:SF3">
    <property type="entry name" value="PUTATIVE TRANSPOSASE FOR IS117-RELATED"/>
    <property type="match status" value="1"/>
</dbReference>
<evidence type="ECO:0000313" key="4">
    <source>
        <dbReference type="EMBL" id="MBE8716304.1"/>
    </source>
</evidence>
<dbReference type="EMBL" id="PRDL01000001">
    <property type="protein sequence ID" value="MBE8715932.1"/>
    <property type="molecule type" value="Genomic_DNA"/>
</dbReference>
<proteinExistence type="predicted"/>
<sequence>MSEHVAVIGVDLAKNVFQVCAASGSGKRLINKKITRAKLLDFFVNLPPCLVGMEACSSAHHWARQIQKLGHHVKLIPPQFVKPYVKSNKNDAADADAICEAVTRPTMRFVAIKSEEQQALLLLHRDRKGLVGERSAIANRLRASLAEFGLIVPVGIHKLRAWLQQDYGAYEETLPVMMRLHAQRLAGRLRQIDQHIDEIEHEIKRYNPDIELTKRLQEVPGIGPLTASALVATIKDGSSFKSGREFSAWLGLVPRQHSSGGKDRLLGISKRGDTYLRTLFIHGARAVIKHMNPRRSMTPWIAELMRRRHRNVVIVALANKLARIAWALMSKGKSYDEAFGF</sequence>
<dbReference type="NCBIfam" id="NF033542">
    <property type="entry name" value="transpos_IS110"/>
    <property type="match status" value="1"/>
</dbReference>
<dbReference type="InterPro" id="IPR047650">
    <property type="entry name" value="Transpos_IS110"/>
</dbReference>
<evidence type="ECO:0000259" key="2">
    <source>
        <dbReference type="Pfam" id="PF02371"/>
    </source>
</evidence>
<dbReference type="EMBL" id="PRDL01000001">
    <property type="protein sequence ID" value="MBE8716548.1"/>
    <property type="molecule type" value="Genomic_DNA"/>
</dbReference>
<evidence type="ECO:0000259" key="1">
    <source>
        <dbReference type="Pfam" id="PF01548"/>
    </source>
</evidence>
<dbReference type="Pfam" id="PF02371">
    <property type="entry name" value="Transposase_20"/>
    <property type="match status" value="1"/>
</dbReference>
<comment type="caution">
    <text evidence="3">The sequence shown here is derived from an EMBL/GenBank/DDBJ whole genome shotgun (WGS) entry which is preliminary data.</text>
</comment>
<feature type="domain" description="Transposase IS110-like N-terminal" evidence="1">
    <location>
        <begin position="8"/>
        <end position="147"/>
    </location>
</feature>
<reference evidence="3" key="1">
    <citation type="submission" date="2018-07" db="EMBL/GenBank/DDBJ databases">
        <title>Genome assembly of strain Ka43.</title>
        <authorList>
            <person name="Kukolya J."/>
            <person name="Nagy I."/>
            <person name="Horvath B."/>
            <person name="Toth A."/>
        </authorList>
    </citation>
    <scope>NUCLEOTIDE SEQUENCE</scope>
    <source>
        <strain evidence="3">KB43</strain>
    </source>
</reference>
<dbReference type="InterPro" id="IPR003346">
    <property type="entry name" value="Transposase_20"/>
</dbReference>
<name>A0A928YSN3_9GAMM</name>
<gene>
    <name evidence="3" type="ORF">C4F51_01855</name>
    <name evidence="4" type="ORF">C4F51_03780</name>
    <name evidence="5" type="ORF">C4F51_05020</name>
</gene>
<dbReference type="GO" id="GO:0004803">
    <property type="term" value="F:transposase activity"/>
    <property type="evidence" value="ECO:0007669"/>
    <property type="project" value="InterPro"/>
</dbReference>
<evidence type="ECO:0000313" key="6">
    <source>
        <dbReference type="Proteomes" id="UP000652567"/>
    </source>
</evidence>
<protein>
    <submittedName>
        <fullName evidence="3">IS110 family transposase</fullName>
    </submittedName>
</protein>
<dbReference type="AlphaFoldDB" id="A0A928YSN3"/>